<organism evidence="2 3">
    <name type="scientific">Coptis chinensis</name>
    <dbReference type="NCBI Taxonomy" id="261450"/>
    <lineage>
        <taxon>Eukaryota</taxon>
        <taxon>Viridiplantae</taxon>
        <taxon>Streptophyta</taxon>
        <taxon>Embryophyta</taxon>
        <taxon>Tracheophyta</taxon>
        <taxon>Spermatophyta</taxon>
        <taxon>Magnoliopsida</taxon>
        <taxon>Ranunculales</taxon>
        <taxon>Ranunculaceae</taxon>
        <taxon>Coptidoideae</taxon>
        <taxon>Coptis</taxon>
    </lineage>
</organism>
<sequence>MKHYLISNGVKALTNPILLPSLFRALFYTTDTSGTTPTLSSKPKFSHGTNLFKRIASLGDQSVSAVPVLEQWVEEGRSVSKDQLTVVIRLDLISKVHGIEKAENGGFHAADEAEEFVRLLGAPDHVSTDNIGRLLDYMYTSNRVAEVSMANEIDKSKRSDNIEETDESENEADLSIA</sequence>
<dbReference type="Proteomes" id="UP000631114">
    <property type="component" value="Unassembled WGS sequence"/>
</dbReference>
<evidence type="ECO:0000256" key="1">
    <source>
        <dbReference type="SAM" id="MobiDB-lite"/>
    </source>
</evidence>
<feature type="region of interest" description="Disordered" evidence="1">
    <location>
        <begin position="154"/>
        <end position="177"/>
    </location>
</feature>
<reference evidence="2 3" key="1">
    <citation type="submission" date="2020-10" db="EMBL/GenBank/DDBJ databases">
        <title>The Coptis chinensis genome and diversification of protoberbering-type alkaloids.</title>
        <authorList>
            <person name="Wang B."/>
            <person name="Shu S."/>
            <person name="Song C."/>
            <person name="Liu Y."/>
        </authorList>
    </citation>
    <scope>NUCLEOTIDE SEQUENCE [LARGE SCALE GENOMIC DNA]</scope>
    <source>
        <strain evidence="2">HL-2020</strain>
        <tissue evidence="2">Leaf</tissue>
    </source>
</reference>
<name>A0A835LWN1_9MAGN</name>
<dbReference type="EMBL" id="JADFTS010000004">
    <property type="protein sequence ID" value="KAF9611033.1"/>
    <property type="molecule type" value="Genomic_DNA"/>
</dbReference>
<keyword evidence="3" id="KW-1185">Reference proteome</keyword>
<protein>
    <submittedName>
        <fullName evidence="2">Uncharacterized protein</fullName>
    </submittedName>
</protein>
<gene>
    <name evidence="2" type="ORF">IFM89_026384</name>
</gene>
<comment type="caution">
    <text evidence="2">The sequence shown here is derived from an EMBL/GenBank/DDBJ whole genome shotgun (WGS) entry which is preliminary data.</text>
</comment>
<evidence type="ECO:0000313" key="2">
    <source>
        <dbReference type="EMBL" id="KAF9611033.1"/>
    </source>
</evidence>
<feature type="compositionally biased region" description="Acidic residues" evidence="1">
    <location>
        <begin position="162"/>
        <end position="177"/>
    </location>
</feature>
<proteinExistence type="predicted"/>
<dbReference type="AlphaFoldDB" id="A0A835LWN1"/>
<accession>A0A835LWN1</accession>
<evidence type="ECO:0000313" key="3">
    <source>
        <dbReference type="Proteomes" id="UP000631114"/>
    </source>
</evidence>